<evidence type="ECO:0000256" key="8">
    <source>
        <dbReference type="SAM" id="Phobius"/>
    </source>
</evidence>
<dbReference type="EMBL" id="RZNX01000010">
    <property type="protein sequence ID" value="RUT28413.1"/>
    <property type="molecule type" value="Genomic_DNA"/>
</dbReference>
<sequence>MNKKLAGYLGASLILLVLTLLICVGTGSVSLPMGDIARILLHRVPALGEWITPDWTTASEQIVLNVRLPRVLLGLIVGSSLALAGAAFQGVLRNPLADPFTLGVSSGSSVGAAVLIFFGWQFSLVGIFTLPMVAFVTGFTTLLIVLALAKEGGRIPTESLILSGVVMQTFLGAVVAFLTAMSKKTVNEILYWTMGSLSLRGWSYTAILLPYLVIGLVIIWSGARRLNLFALGERQAAHSGLDVERTKLVMLVVATLLTAAAVSVAGVIGFAGLVVPHMIRLITGPDYRLIVPLSAICGGIFLMWSDLIARTILGQVEIPLGIVTAFVGAPFFAYLLYRNKKQRESRQERGMM</sequence>
<dbReference type="Gene3D" id="1.10.3470.10">
    <property type="entry name" value="ABC transporter involved in vitamin B12 uptake, BtuC"/>
    <property type="match status" value="1"/>
</dbReference>
<keyword evidence="6 8" id="KW-1133">Transmembrane helix</keyword>
<name>A0A3S1BQK8_9BACL</name>
<dbReference type="PANTHER" id="PTHR30472">
    <property type="entry name" value="FERRIC ENTEROBACTIN TRANSPORT SYSTEM PERMEASE PROTEIN"/>
    <property type="match status" value="1"/>
</dbReference>
<comment type="similarity">
    <text evidence="2">Belongs to the binding-protein-dependent transport system permease family. FecCD subfamily.</text>
</comment>
<keyword evidence="4" id="KW-1003">Cell membrane</keyword>
<dbReference type="Pfam" id="PF01032">
    <property type="entry name" value="FecCD"/>
    <property type="match status" value="1"/>
</dbReference>
<feature type="transmembrane region" description="Helical" evidence="8">
    <location>
        <begin position="287"/>
        <end position="304"/>
    </location>
</feature>
<feature type="transmembrane region" description="Helical" evidence="8">
    <location>
        <begin position="6"/>
        <end position="31"/>
    </location>
</feature>
<dbReference type="Proteomes" id="UP000272464">
    <property type="component" value="Unassembled WGS sequence"/>
</dbReference>
<dbReference type="GO" id="GO:0033214">
    <property type="term" value="P:siderophore-iron import into cell"/>
    <property type="evidence" value="ECO:0007669"/>
    <property type="project" value="TreeGrafter"/>
</dbReference>
<evidence type="ECO:0000256" key="2">
    <source>
        <dbReference type="ARBA" id="ARBA00007935"/>
    </source>
</evidence>
<dbReference type="FunFam" id="1.10.3470.10:FF:000001">
    <property type="entry name" value="Vitamin B12 ABC transporter permease BtuC"/>
    <property type="match status" value="1"/>
</dbReference>
<protein>
    <submittedName>
        <fullName evidence="9">Iron ABC transporter permease</fullName>
    </submittedName>
</protein>
<dbReference type="OrthoDB" id="9811721at2"/>
<evidence type="ECO:0000256" key="5">
    <source>
        <dbReference type="ARBA" id="ARBA00022692"/>
    </source>
</evidence>
<evidence type="ECO:0000256" key="4">
    <source>
        <dbReference type="ARBA" id="ARBA00022475"/>
    </source>
</evidence>
<dbReference type="AlphaFoldDB" id="A0A3S1BQK8"/>
<dbReference type="SUPFAM" id="SSF81345">
    <property type="entry name" value="ABC transporter involved in vitamin B12 uptake, BtuC"/>
    <property type="match status" value="1"/>
</dbReference>
<evidence type="ECO:0000256" key="1">
    <source>
        <dbReference type="ARBA" id="ARBA00004651"/>
    </source>
</evidence>
<feature type="transmembrane region" description="Helical" evidence="8">
    <location>
        <begin position="100"/>
        <end position="120"/>
    </location>
</feature>
<dbReference type="GO" id="GO:0022857">
    <property type="term" value="F:transmembrane transporter activity"/>
    <property type="evidence" value="ECO:0007669"/>
    <property type="project" value="InterPro"/>
</dbReference>
<keyword evidence="7 8" id="KW-0472">Membrane</keyword>
<evidence type="ECO:0000256" key="3">
    <source>
        <dbReference type="ARBA" id="ARBA00022448"/>
    </source>
</evidence>
<comment type="subcellular location">
    <subcellularLocation>
        <location evidence="1">Cell membrane</location>
        <topology evidence="1">Multi-pass membrane protein</topology>
    </subcellularLocation>
</comment>
<feature type="transmembrane region" description="Helical" evidence="8">
    <location>
        <begin position="160"/>
        <end position="181"/>
    </location>
</feature>
<accession>A0A3S1BQK8</accession>
<dbReference type="CDD" id="cd06550">
    <property type="entry name" value="TM_ABC_iron-siderophores_like"/>
    <property type="match status" value="1"/>
</dbReference>
<dbReference type="GO" id="GO:0005886">
    <property type="term" value="C:plasma membrane"/>
    <property type="evidence" value="ECO:0007669"/>
    <property type="project" value="UniProtKB-SubCell"/>
</dbReference>
<feature type="transmembrane region" description="Helical" evidence="8">
    <location>
        <begin position="71"/>
        <end position="88"/>
    </location>
</feature>
<comment type="caution">
    <text evidence="9">The sequence shown here is derived from an EMBL/GenBank/DDBJ whole genome shotgun (WGS) entry which is preliminary data.</text>
</comment>
<dbReference type="PANTHER" id="PTHR30472:SF25">
    <property type="entry name" value="ABC TRANSPORTER PERMEASE PROTEIN MJ0876-RELATED"/>
    <property type="match status" value="1"/>
</dbReference>
<gene>
    <name evidence="9" type="ORF">EJP77_17510</name>
</gene>
<keyword evidence="10" id="KW-1185">Reference proteome</keyword>
<evidence type="ECO:0000256" key="7">
    <source>
        <dbReference type="ARBA" id="ARBA00023136"/>
    </source>
</evidence>
<reference evidence="9 10" key="1">
    <citation type="submission" date="2018-12" db="EMBL/GenBank/DDBJ databases">
        <authorList>
            <person name="Sun L."/>
            <person name="Chen Z."/>
        </authorList>
    </citation>
    <scope>NUCLEOTIDE SEQUENCE [LARGE SCALE GENOMIC DNA]</scope>
    <source>
        <strain evidence="9 10">3-5-3</strain>
    </source>
</reference>
<feature type="transmembrane region" description="Helical" evidence="8">
    <location>
        <begin position="316"/>
        <end position="337"/>
    </location>
</feature>
<dbReference type="RefSeq" id="WP_127200552.1">
    <property type="nucleotide sequence ID" value="NZ_RZNX01000010.1"/>
</dbReference>
<evidence type="ECO:0000313" key="10">
    <source>
        <dbReference type="Proteomes" id="UP000272464"/>
    </source>
</evidence>
<feature type="transmembrane region" description="Helical" evidence="8">
    <location>
        <begin position="248"/>
        <end position="275"/>
    </location>
</feature>
<keyword evidence="3" id="KW-0813">Transport</keyword>
<feature type="transmembrane region" description="Helical" evidence="8">
    <location>
        <begin position="127"/>
        <end position="148"/>
    </location>
</feature>
<keyword evidence="5 8" id="KW-0812">Transmembrane</keyword>
<evidence type="ECO:0000313" key="9">
    <source>
        <dbReference type="EMBL" id="RUT28413.1"/>
    </source>
</evidence>
<dbReference type="InterPro" id="IPR037294">
    <property type="entry name" value="ABC_BtuC-like"/>
</dbReference>
<dbReference type="InterPro" id="IPR000522">
    <property type="entry name" value="ABC_transptr_permease_BtuC"/>
</dbReference>
<feature type="transmembrane region" description="Helical" evidence="8">
    <location>
        <begin position="202"/>
        <end position="223"/>
    </location>
</feature>
<proteinExistence type="inferred from homology"/>
<organism evidence="9 10">
    <name type="scientific">Paenibacillus zeisoli</name>
    <dbReference type="NCBI Taxonomy" id="2496267"/>
    <lineage>
        <taxon>Bacteria</taxon>
        <taxon>Bacillati</taxon>
        <taxon>Bacillota</taxon>
        <taxon>Bacilli</taxon>
        <taxon>Bacillales</taxon>
        <taxon>Paenibacillaceae</taxon>
        <taxon>Paenibacillus</taxon>
    </lineage>
</organism>
<evidence type="ECO:0000256" key="6">
    <source>
        <dbReference type="ARBA" id="ARBA00022989"/>
    </source>
</evidence>